<comment type="caution">
    <text evidence="1">The sequence shown here is derived from an EMBL/GenBank/DDBJ whole genome shotgun (WGS) entry which is preliminary data.</text>
</comment>
<keyword evidence="2" id="KW-1185">Reference proteome</keyword>
<gene>
    <name evidence="1" type="ORF">ACFSAV_07335</name>
</gene>
<protein>
    <submittedName>
        <fullName evidence="1">Uncharacterized protein</fullName>
    </submittedName>
</protein>
<sequence length="57" mass="6749">MEHFSFKDALSLAFQSASSDHYLTIQNRTLRKKRLKELFDIAEEIYEEAKKRGLKTD</sequence>
<accession>A0ABW4NX27</accession>
<dbReference type="Proteomes" id="UP001597420">
    <property type="component" value="Unassembled WGS sequence"/>
</dbReference>
<reference evidence="2" key="1">
    <citation type="journal article" date="2019" name="Int. J. Syst. Evol. Microbiol.">
        <title>The Global Catalogue of Microorganisms (GCM) 10K type strain sequencing project: providing services to taxonomists for standard genome sequencing and annotation.</title>
        <authorList>
            <consortium name="The Broad Institute Genomics Platform"/>
            <consortium name="The Broad Institute Genome Sequencing Center for Infectious Disease"/>
            <person name="Wu L."/>
            <person name="Ma J."/>
        </authorList>
    </citation>
    <scope>NUCLEOTIDE SEQUENCE [LARGE SCALE GENOMIC DNA]</scope>
    <source>
        <strain evidence="2">CCM 7950</strain>
    </source>
</reference>
<dbReference type="EMBL" id="JBHUFP010000009">
    <property type="protein sequence ID" value="MFD1806177.1"/>
    <property type="molecule type" value="Genomic_DNA"/>
</dbReference>
<organism evidence="1 2">
    <name type="scientific">Pasteurella oralis</name>
    <dbReference type="NCBI Taxonomy" id="1071947"/>
    <lineage>
        <taxon>Bacteria</taxon>
        <taxon>Pseudomonadati</taxon>
        <taxon>Pseudomonadota</taxon>
        <taxon>Gammaproteobacteria</taxon>
        <taxon>Pasteurellales</taxon>
        <taxon>Pasteurellaceae</taxon>
        <taxon>Pasteurella</taxon>
    </lineage>
</organism>
<name>A0ABW4NX27_9PAST</name>
<evidence type="ECO:0000313" key="1">
    <source>
        <dbReference type="EMBL" id="MFD1806177.1"/>
    </source>
</evidence>
<proteinExistence type="predicted"/>
<evidence type="ECO:0000313" key="2">
    <source>
        <dbReference type="Proteomes" id="UP001597420"/>
    </source>
</evidence>
<dbReference type="RefSeq" id="WP_379097940.1">
    <property type="nucleotide sequence ID" value="NZ_JBHUFP010000009.1"/>
</dbReference>